<feature type="region of interest" description="Disordered" evidence="3">
    <location>
        <begin position="107"/>
        <end position="129"/>
    </location>
</feature>
<feature type="compositionally biased region" description="Basic and acidic residues" evidence="3">
    <location>
        <begin position="696"/>
        <end position="723"/>
    </location>
</feature>
<dbReference type="OrthoDB" id="6019893at2759"/>
<dbReference type="InterPro" id="IPR001194">
    <property type="entry name" value="cDENN_dom"/>
</dbReference>
<dbReference type="CDD" id="cd17677">
    <property type="entry name" value="RUN1_DENND5"/>
    <property type="match status" value="1"/>
</dbReference>
<evidence type="ECO:0000256" key="3">
    <source>
        <dbReference type="SAM" id="MobiDB-lite"/>
    </source>
</evidence>
<evidence type="ECO:0000259" key="6">
    <source>
        <dbReference type="PROSITE" id="PS50826"/>
    </source>
</evidence>
<dbReference type="Gene3D" id="3.40.50.11500">
    <property type="match status" value="1"/>
</dbReference>
<evidence type="ECO:0000256" key="1">
    <source>
        <dbReference type="ARBA" id="ARBA00006664"/>
    </source>
</evidence>
<dbReference type="InterPro" id="IPR037213">
    <property type="entry name" value="Run_dom_sf"/>
</dbReference>
<dbReference type="SUPFAM" id="SSF140741">
    <property type="entry name" value="RUN domain-like"/>
    <property type="match status" value="1"/>
</dbReference>
<protein>
    <submittedName>
        <fullName evidence="7">Jg21707 protein</fullName>
    </submittedName>
</protein>
<feature type="domain" description="UDENN" evidence="5">
    <location>
        <begin position="2"/>
        <end position="504"/>
    </location>
</feature>
<dbReference type="Pfam" id="PF03456">
    <property type="entry name" value="uDENN"/>
    <property type="match status" value="1"/>
</dbReference>
<dbReference type="SMART" id="SM00593">
    <property type="entry name" value="RUN"/>
    <property type="match status" value="1"/>
</dbReference>
<dbReference type="Pfam" id="PF02141">
    <property type="entry name" value="DENN"/>
    <property type="match status" value="1"/>
</dbReference>
<dbReference type="Gene3D" id="2.60.60.20">
    <property type="entry name" value="PLAT/LH2 domain"/>
    <property type="match status" value="1"/>
</dbReference>
<dbReference type="Gene3D" id="3.30.450.200">
    <property type="match status" value="1"/>
</dbReference>
<dbReference type="InterPro" id="IPR043153">
    <property type="entry name" value="DENN_C"/>
</dbReference>
<dbReference type="InterPro" id="IPR047278">
    <property type="entry name" value="DEN5A/B"/>
</dbReference>
<dbReference type="SMART" id="SM00800">
    <property type="entry name" value="uDENN"/>
    <property type="match status" value="1"/>
</dbReference>
<reference evidence="7" key="1">
    <citation type="submission" date="2022-03" db="EMBL/GenBank/DDBJ databases">
        <authorList>
            <person name="Lindestad O."/>
        </authorList>
    </citation>
    <scope>NUCLEOTIDE SEQUENCE</scope>
</reference>
<feature type="domain" description="RUN" evidence="6">
    <location>
        <begin position="620"/>
        <end position="822"/>
    </location>
</feature>
<comment type="similarity">
    <text evidence="1">Belongs to the RAB6IP1 family.</text>
</comment>
<evidence type="ECO:0000259" key="4">
    <source>
        <dbReference type="PROSITE" id="PS50095"/>
    </source>
</evidence>
<dbReference type="InterPro" id="IPR004012">
    <property type="entry name" value="Run_dom"/>
</dbReference>
<dbReference type="GO" id="GO:0031267">
    <property type="term" value="F:small GTPase binding"/>
    <property type="evidence" value="ECO:0007669"/>
    <property type="project" value="InterPro"/>
</dbReference>
<gene>
    <name evidence="7" type="primary">jg21707</name>
    <name evidence="7" type="ORF">PAEG_LOCUS27864</name>
</gene>
<dbReference type="PANTHER" id="PTHR46070:SF1">
    <property type="entry name" value="PINSTRIPE, ISOFORM A"/>
    <property type="match status" value="1"/>
</dbReference>
<evidence type="ECO:0000313" key="8">
    <source>
        <dbReference type="Proteomes" id="UP000838756"/>
    </source>
</evidence>
<dbReference type="InterPro" id="IPR001024">
    <property type="entry name" value="PLAT/LH2_dom"/>
</dbReference>
<proteinExistence type="inferred from homology"/>
<dbReference type="GO" id="GO:0005085">
    <property type="term" value="F:guanyl-nucleotide exchange factor activity"/>
    <property type="evidence" value="ECO:0007669"/>
    <property type="project" value="InterPro"/>
</dbReference>
<dbReference type="Pfam" id="PF01477">
    <property type="entry name" value="PLAT"/>
    <property type="match status" value="1"/>
</dbReference>
<comment type="caution">
    <text evidence="7">The sequence shown here is derived from an EMBL/GenBank/DDBJ whole genome shotgun (WGS) entry which is preliminary data.</text>
</comment>
<dbReference type="AlphaFoldDB" id="A0A8S4SQH8"/>
<dbReference type="EMBL" id="CAKXAJ010026548">
    <property type="protein sequence ID" value="CAH2269876.1"/>
    <property type="molecule type" value="Genomic_DNA"/>
</dbReference>
<dbReference type="SMART" id="SM00799">
    <property type="entry name" value="DENN"/>
    <property type="match status" value="1"/>
</dbReference>
<evidence type="ECO:0000256" key="2">
    <source>
        <dbReference type="PROSITE-ProRule" id="PRU00152"/>
    </source>
</evidence>
<dbReference type="SUPFAM" id="SSF49723">
    <property type="entry name" value="Lipase/lipooxygenase domain (PLAT/LH2 domain)"/>
    <property type="match status" value="1"/>
</dbReference>
<evidence type="ECO:0000313" key="7">
    <source>
        <dbReference type="EMBL" id="CAH2269876.1"/>
    </source>
</evidence>
<dbReference type="PROSITE" id="PS50095">
    <property type="entry name" value="PLAT"/>
    <property type="match status" value="1"/>
</dbReference>
<comment type="caution">
    <text evidence="2">Lacks conserved residue(s) required for the propagation of feature annotation.</text>
</comment>
<organism evidence="7 8">
    <name type="scientific">Pararge aegeria aegeria</name>
    <dbReference type="NCBI Taxonomy" id="348720"/>
    <lineage>
        <taxon>Eukaryota</taxon>
        <taxon>Metazoa</taxon>
        <taxon>Ecdysozoa</taxon>
        <taxon>Arthropoda</taxon>
        <taxon>Hexapoda</taxon>
        <taxon>Insecta</taxon>
        <taxon>Pterygota</taxon>
        <taxon>Neoptera</taxon>
        <taxon>Endopterygota</taxon>
        <taxon>Lepidoptera</taxon>
        <taxon>Glossata</taxon>
        <taxon>Ditrysia</taxon>
        <taxon>Papilionoidea</taxon>
        <taxon>Nymphalidae</taxon>
        <taxon>Satyrinae</taxon>
        <taxon>Satyrini</taxon>
        <taxon>Parargina</taxon>
        <taxon>Pararge</taxon>
    </lineage>
</organism>
<dbReference type="Gene3D" id="1.20.58.900">
    <property type="match status" value="2"/>
</dbReference>
<dbReference type="PROSITE" id="PS50211">
    <property type="entry name" value="DENN"/>
    <property type="match status" value="1"/>
</dbReference>
<dbReference type="PROSITE" id="PS50826">
    <property type="entry name" value="RUN"/>
    <property type="match status" value="1"/>
</dbReference>
<evidence type="ECO:0000259" key="5">
    <source>
        <dbReference type="PROSITE" id="PS50211"/>
    </source>
</evidence>
<dbReference type="InterPro" id="IPR036392">
    <property type="entry name" value="PLAT/LH2_dom_sf"/>
</dbReference>
<dbReference type="Proteomes" id="UP000838756">
    <property type="component" value="Unassembled WGS sequence"/>
</dbReference>
<accession>A0A8S4SQH8</accession>
<name>A0A8S4SQH8_9NEOP</name>
<sequence length="920" mass="103044">MVNYRGDNLHVSPLDRSYKGKVLAHYPDNVHSNPFDEHAVLLLCLPAGLQFRTQKHTLEPKFHSFVVTRENASRYYGYSLIFYEEVRNRNICSAMHTLQAMYITELSSGQTPPGHRKGSGKESSRSLPRSFKLAPHTGAALTYYDITKDKLYVAKSIALICQYPYVRVAQLFLENLFRSLPRQPGPGLSPESYVYNLLYEVPVPLPGQALRLYVPPSEPHLDPIPVVIRMPNAPEELPLLDYPLRVMFSTLGVDCVVQLFTCVLLEHQVLLRSSDFNKLMLVAECIVSLLLPFSWAHVYVPILPAPLYHFLDAPVPFVMGLHADSAAITIGGNGPRNIALGSEAALCLVDIDKPDIQLPEELPILPHRTPFIEELNHVLDKHQIQRPETEPTKLSAAMNGSSYKHNMGDGMSSSCTLPSGGLRRKHSFHDVLEWDESRPLNASPPGSPRRAPRRLDALQRIVDIVKRTGEGGLATRVYSVWAGGAAGMGVAGGSWACEVEVGAPGERLPHRAAYYRAFPARLDAAALAPPPPSDRRTNSLKRIKNAKWQVKDCPPELLLGDIGRRLSTEVTPAAIAQNNRTFVEKLLKECKSKTKRMLLEKMGTEETDLGLGCEVSITGVEESTMIASLCDLLERLWSHGLQHKMGKSALWMHLTNYQELEQCSNSTKPIDPNYLTPDLSSVGAEVESQQSTSTNRSRDSSRGGSRDSSRDRLSNSGTLERKSSQPPNPLRPLPENLTFDMRNVQAMTDIKTEIGYARAWVRLSLEKKLLSKHLRELLSDTTLLRSQYKRTAFLRCEEEREQFLYHLLTLNAVDYHCFTNTYPTTKLPYRVLIVPSRKASQTTANCWLSISGANGESTPKIPIPRNTNEFVFHHKNLGVLSTLRIGHDNSGLSPRWLLDQVYVRNEVTGHTYTYVYLQLL</sequence>
<dbReference type="InterPro" id="IPR037516">
    <property type="entry name" value="Tripartite_DENN"/>
</dbReference>
<keyword evidence="8" id="KW-1185">Reference proteome</keyword>
<dbReference type="InterPro" id="IPR005113">
    <property type="entry name" value="uDENN_dom"/>
</dbReference>
<dbReference type="PANTHER" id="PTHR46070">
    <property type="entry name" value="PINSTRIPE, ISOFORM A"/>
    <property type="match status" value="1"/>
</dbReference>
<feature type="domain" description="PLAT" evidence="4">
    <location>
        <begin position="827"/>
        <end position="920"/>
    </location>
</feature>
<dbReference type="Pfam" id="PF02759">
    <property type="entry name" value="RUN"/>
    <property type="match status" value="1"/>
</dbReference>
<feature type="region of interest" description="Disordered" evidence="3">
    <location>
        <begin position="668"/>
        <end position="736"/>
    </location>
</feature>